<evidence type="ECO:0000256" key="1">
    <source>
        <dbReference type="SAM" id="MobiDB-lite"/>
    </source>
</evidence>
<evidence type="ECO:0000313" key="2">
    <source>
        <dbReference type="EMBL" id="GAA4651081.1"/>
    </source>
</evidence>
<sequence>MESLVSGAAPTSMKVHESMMERRESTGDWSALLRVDKKTLVRSRSSRSISSMQSQSQRATLKVGEHEIALPQSICPEKNKLHREKIDAMQAAISGIMESLQLVDDEFKKSFDCLCKVVSVKSSYYQAKEENDDDNDDAARFIAACHEFFNAIQEELEDAVSIDGKSAEPGARQSVLVRCSSETIQRLTVLLFSAPEFANAVVLKQYFSISLTEKNKNCGQKAIFEKLEELQYQKLFKALNQSEDVLRQYDLRYQSTGVPKVAALFKVLDVDISTEDNEFAKPVRRFDKFCDKAQRLMVETAKNMAPGSNVTDIHELGDHCVELIATTSAVLTGELSRKGWLLEAAEFSYLKEEFDDKVCSLFRFLISEISPDIRERIGPDVMALLSSLPRKVKQHISGEVTKPNIRKAFIAIQKEMIREIVCCLDKQVMMLDGLFRRNGQFATRLSLTESNPAAERAVEHADHAPSAARRFKWDSDNARQLLEQLDEIIDSEEHTSQTALLKKKLAIRTTLIDGMSDLNATLTIKLEGTEQTYLYDLVSIRVAREVGRQFNLGITKKNLSADLAIKQAFATTEATLPTLIGAAENEYINHMVKGLERCVKEGQNTVATYRPSAMRLRSKPRAADTGLAMVNVNSCDGKTLSERLDRTQKILTIIRSQLTLKEIGDGGNQHQASLPSSSPQAALKGGHPKIHGMSLQDINKLLGLAKAEPSPSILRCANGIVDAVAGGLKSIYANYLETPEFSIDERYLLPVENIRVKNLTRMTPEHCETLKLLCQCALEKTCIVLKSKLASDPGVVSTVDRVLGGLVESVASFKLISSINVFSFYEELFDAVAMSTMEELQLPYLDLKEALKKRHDKLKNLFNAFLRGNFLKESHEAWNVLLKRYETEFSERGYKEVFDRRGINLPKNRVKQLRVILQVMSTEFISVFSVPLSGHPLPPSHEMVALFQQLMPLRIGQAFPERSVTDYRIAIEAYNNFLTSKAEQLSHDRISEVDDRTAQIGKSLGKTAKKAEKMLAEERLRELILECVKLQGQPQHKATVEKYQQALNKFISHVSKSEKAKNGFFWVIHKIQNGCDRYAQLITGLFIGSAGINMFFTGKVTGLMRVVQEYADRLFVAGHQLQPEIQLLLKAFQELEVASPGILNRIHDAYVTLSANATEAAETCSNTIYKLLAPTSAVNATTIANASNTALALLEDVGQNSVGLLGALRYEILDGCPAGGLDSFPTDTFINWGNGLTSFFSIFTGALACTTGWVPETKQYVANAKRFFTLPNAYQELSPHVCEDLLEVAAKRLPGARLPSGAVMGGIYHPTTFLEKALDTIEAAFHKKIKYEDTCSKANFMSKVLWLVRYLTIGPASHTMPPRPHGIDHLLEMLENESEDRMIKTLIRMLIYNSMKELMDVFSTKEATLILLIAIKETDIHVAANEKAAIARFMTLRSYFSKILSIRLSKPFKPDESVVNMLRDVLGHEMTDNLVGPEELAISRVEKSRQTLNASRLYRLAGGVTVLGTYVGFGLNLAWYTITPYNQAHALVYSGLESPLGDEALEKAILKKAQKTMSREYDPLNLDPSTKFWHTMYAARGYSDAFKVEQTLFHLGLKEACVWSMLLNSRGHERSILMNATNYEINGITYLSALKELTGILSRGATLSGDETFRTGASAIDKVDSILVEYGYPLIASKELRSPQMLINTLKDLIEDVITASSGDIEEIMEAVDYLVRKLSSIGINCLELATEILEGAVQDQLAVFKGEVSREPLPDVQDKTARNMEGQYQKLLLQFNKQLQSKLVAYGKPVDSEFEAHMEEIEKELDVFRSPDFDPFRPENFLFAMTMLEGILPDEDAADWVAHSLLHQVRHRTPGETQQKRVRDLEAVSAMRNRQVIEHGEDMAEVSSGSEVDRPSDTMLKSSAHGQLQPEIVVEPASQSVSARGISRV</sequence>
<evidence type="ECO:0000313" key="3">
    <source>
        <dbReference type="Proteomes" id="UP001500604"/>
    </source>
</evidence>
<dbReference type="EMBL" id="BAABFL010000436">
    <property type="protein sequence ID" value="GAA4651081.1"/>
    <property type="molecule type" value="Genomic_DNA"/>
</dbReference>
<dbReference type="RefSeq" id="WP_345197388.1">
    <property type="nucleotide sequence ID" value="NZ_BAABFL010000436.1"/>
</dbReference>
<accession>A0ABP8V700</accession>
<protein>
    <submittedName>
        <fullName evidence="2">Uncharacterized protein</fullName>
    </submittedName>
</protein>
<dbReference type="Proteomes" id="UP001500604">
    <property type="component" value="Unassembled WGS sequence"/>
</dbReference>
<gene>
    <name evidence="2" type="ORF">GCM10023116_33640</name>
</gene>
<name>A0ABP8V700_9GAMM</name>
<comment type="caution">
    <text evidence="2">The sequence shown here is derived from an EMBL/GenBank/DDBJ whole genome shotgun (WGS) entry which is preliminary data.</text>
</comment>
<keyword evidence="3" id="KW-1185">Reference proteome</keyword>
<organism evidence="2 3">
    <name type="scientific">Kistimonas scapharcae</name>
    <dbReference type="NCBI Taxonomy" id="1036133"/>
    <lineage>
        <taxon>Bacteria</taxon>
        <taxon>Pseudomonadati</taxon>
        <taxon>Pseudomonadota</taxon>
        <taxon>Gammaproteobacteria</taxon>
        <taxon>Oceanospirillales</taxon>
        <taxon>Endozoicomonadaceae</taxon>
        <taxon>Kistimonas</taxon>
    </lineage>
</organism>
<proteinExistence type="predicted"/>
<feature type="region of interest" description="Disordered" evidence="1">
    <location>
        <begin position="665"/>
        <end position="686"/>
    </location>
</feature>
<reference evidence="3" key="1">
    <citation type="journal article" date="2019" name="Int. J. Syst. Evol. Microbiol.">
        <title>The Global Catalogue of Microorganisms (GCM) 10K type strain sequencing project: providing services to taxonomists for standard genome sequencing and annotation.</title>
        <authorList>
            <consortium name="The Broad Institute Genomics Platform"/>
            <consortium name="The Broad Institute Genome Sequencing Center for Infectious Disease"/>
            <person name="Wu L."/>
            <person name="Ma J."/>
        </authorList>
    </citation>
    <scope>NUCLEOTIDE SEQUENCE [LARGE SCALE GENOMIC DNA]</scope>
    <source>
        <strain evidence="3">JCM 17805</strain>
    </source>
</reference>
<feature type="compositionally biased region" description="Low complexity" evidence="1">
    <location>
        <begin position="671"/>
        <end position="683"/>
    </location>
</feature>
<feature type="region of interest" description="Disordered" evidence="1">
    <location>
        <begin position="1883"/>
        <end position="1930"/>
    </location>
</feature>